<dbReference type="EMBL" id="JANQDX010000007">
    <property type="protein sequence ID" value="KAL0921440.1"/>
    <property type="molecule type" value="Genomic_DNA"/>
</dbReference>
<gene>
    <name evidence="3" type="ORF">M5K25_008511</name>
</gene>
<keyword evidence="1" id="KW-0175">Coiled coil</keyword>
<organism evidence="3 4">
    <name type="scientific">Dendrobium thyrsiflorum</name>
    <name type="common">Pinecone-like raceme dendrobium</name>
    <name type="synonym">Orchid</name>
    <dbReference type="NCBI Taxonomy" id="117978"/>
    <lineage>
        <taxon>Eukaryota</taxon>
        <taxon>Viridiplantae</taxon>
        <taxon>Streptophyta</taxon>
        <taxon>Embryophyta</taxon>
        <taxon>Tracheophyta</taxon>
        <taxon>Spermatophyta</taxon>
        <taxon>Magnoliopsida</taxon>
        <taxon>Liliopsida</taxon>
        <taxon>Asparagales</taxon>
        <taxon>Orchidaceae</taxon>
        <taxon>Epidendroideae</taxon>
        <taxon>Malaxideae</taxon>
        <taxon>Dendrobiinae</taxon>
        <taxon>Dendrobium</taxon>
    </lineage>
</organism>
<sequence>METHYREFSNPGTMAAKKVDALEKRLEGEMNQIKTTVEERMSSMEEQVADLRDMIKKMLEVHNQATASVTRNGEGRSTNSEIRREEDEAEIVSVAQVSARNQNRMLGLCNPMKRMHEAYGTNRKYLPSRTKEIGYSLIFQKTFSLAVIGWQLPCGPTLPLSRWGFTQAAKPFLFSVLFTEANRTYYRVKECRKNSNAGSGISAQWNSGQFLKAERKVVVSPVANFGSEVIKVLSTFNGKVKENKEWEKTSLQVKENKEWEKTSLQQQKIINYYFHISTMPIDLLNHNSIKMAKKMKPMFRNQLKIIDMPQFNQFLEYYKYPPGGGLEGHTSWPLPLFSSSSKSPLSLTPFHAEAFPWSCAGGIPCAILGTHTERKPPSPLLLFTLRPSPGLVQLESPGISLAEEEELRHECVQIEHPRLASVLMGEGSLLVVLVPVIEALAEAEGSHSIFWSGMACKFVEKGSGFERTVDIESLDRRRFDG</sequence>
<dbReference type="Proteomes" id="UP001552299">
    <property type="component" value="Unassembled WGS sequence"/>
</dbReference>
<evidence type="ECO:0000313" key="4">
    <source>
        <dbReference type="Proteomes" id="UP001552299"/>
    </source>
</evidence>
<comment type="caution">
    <text evidence="3">The sequence shown here is derived from an EMBL/GenBank/DDBJ whole genome shotgun (WGS) entry which is preliminary data.</text>
</comment>
<evidence type="ECO:0000313" key="3">
    <source>
        <dbReference type="EMBL" id="KAL0921440.1"/>
    </source>
</evidence>
<evidence type="ECO:0000256" key="2">
    <source>
        <dbReference type="SAM" id="MobiDB-lite"/>
    </source>
</evidence>
<proteinExistence type="predicted"/>
<name>A0ABD0V9G4_DENTH</name>
<feature type="coiled-coil region" evidence="1">
    <location>
        <begin position="19"/>
        <end position="61"/>
    </location>
</feature>
<dbReference type="AlphaFoldDB" id="A0ABD0V9G4"/>
<keyword evidence="4" id="KW-1185">Reference proteome</keyword>
<accession>A0ABD0V9G4</accession>
<reference evidence="3 4" key="1">
    <citation type="journal article" date="2024" name="Plant Biotechnol. J.">
        <title>Dendrobium thyrsiflorum genome and its molecular insights into genes involved in important horticultural traits.</title>
        <authorList>
            <person name="Chen B."/>
            <person name="Wang J.Y."/>
            <person name="Zheng P.J."/>
            <person name="Li K.L."/>
            <person name="Liang Y.M."/>
            <person name="Chen X.F."/>
            <person name="Zhang C."/>
            <person name="Zhao X."/>
            <person name="He X."/>
            <person name="Zhang G.Q."/>
            <person name="Liu Z.J."/>
            <person name="Xu Q."/>
        </authorList>
    </citation>
    <scope>NUCLEOTIDE SEQUENCE [LARGE SCALE GENOMIC DNA]</scope>
    <source>
        <strain evidence="3">GZMU011</strain>
    </source>
</reference>
<feature type="compositionally biased region" description="Polar residues" evidence="2">
    <location>
        <begin position="67"/>
        <end position="80"/>
    </location>
</feature>
<evidence type="ECO:0000256" key="1">
    <source>
        <dbReference type="SAM" id="Coils"/>
    </source>
</evidence>
<feature type="region of interest" description="Disordered" evidence="2">
    <location>
        <begin position="67"/>
        <end position="87"/>
    </location>
</feature>
<protein>
    <submittedName>
        <fullName evidence="3">Uncharacterized protein</fullName>
    </submittedName>
</protein>